<evidence type="ECO:0000256" key="1">
    <source>
        <dbReference type="SAM" id="MobiDB-lite"/>
    </source>
</evidence>
<protein>
    <submittedName>
        <fullName evidence="2">Uncharacterized protein</fullName>
    </submittedName>
</protein>
<keyword evidence="3" id="KW-1185">Reference proteome</keyword>
<proteinExistence type="predicted"/>
<sequence>MHFPLQSPETDASPPSGAPDDVNKSPVALNNEADSPETELTADGASEAQDPNATTASTPRCCRPYTLRAVHDLFAVLTDLLNPEQHPEPIVQVSLGLLTVALETGADFIPRCPSLMQLVATDVTKYLMM</sequence>
<evidence type="ECO:0000313" key="2">
    <source>
        <dbReference type="EMBL" id="VDN36606.1"/>
    </source>
</evidence>
<dbReference type="OrthoDB" id="6281672at2759"/>
<feature type="region of interest" description="Disordered" evidence="1">
    <location>
        <begin position="1"/>
        <end position="60"/>
    </location>
</feature>
<reference evidence="2 3" key="1">
    <citation type="submission" date="2018-11" db="EMBL/GenBank/DDBJ databases">
        <authorList>
            <consortium name="Pathogen Informatics"/>
        </authorList>
    </citation>
    <scope>NUCLEOTIDE SEQUENCE [LARGE SCALE GENOMIC DNA]</scope>
</reference>
<dbReference type="EMBL" id="UYRU01089171">
    <property type="protein sequence ID" value="VDN36606.1"/>
    <property type="molecule type" value="Genomic_DNA"/>
</dbReference>
<dbReference type="AlphaFoldDB" id="A0A3P7R0A0"/>
<dbReference type="Proteomes" id="UP000281553">
    <property type="component" value="Unassembled WGS sequence"/>
</dbReference>
<gene>
    <name evidence="2" type="ORF">DILT_LOCUS17077</name>
</gene>
<organism evidence="2 3">
    <name type="scientific">Dibothriocephalus latus</name>
    <name type="common">Fish tapeworm</name>
    <name type="synonym">Diphyllobothrium latum</name>
    <dbReference type="NCBI Taxonomy" id="60516"/>
    <lineage>
        <taxon>Eukaryota</taxon>
        <taxon>Metazoa</taxon>
        <taxon>Spiralia</taxon>
        <taxon>Lophotrochozoa</taxon>
        <taxon>Platyhelminthes</taxon>
        <taxon>Cestoda</taxon>
        <taxon>Eucestoda</taxon>
        <taxon>Diphyllobothriidea</taxon>
        <taxon>Diphyllobothriidae</taxon>
        <taxon>Dibothriocephalus</taxon>
    </lineage>
</organism>
<name>A0A3P7R0A0_DIBLA</name>
<evidence type="ECO:0000313" key="3">
    <source>
        <dbReference type="Proteomes" id="UP000281553"/>
    </source>
</evidence>
<feature type="non-terminal residue" evidence="2">
    <location>
        <position position="129"/>
    </location>
</feature>
<feature type="compositionally biased region" description="Polar residues" evidence="1">
    <location>
        <begin position="49"/>
        <end position="58"/>
    </location>
</feature>
<accession>A0A3P7R0A0</accession>